<proteinExistence type="predicted"/>
<sequence length="23" mass="2858">MSSVEYRTILRYRLMIPIFPKDE</sequence>
<dbReference type="EMBL" id="LXQA010496084">
    <property type="protein sequence ID" value="MCI55423.1"/>
    <property type="molecule type" value="Genomic_DNA"/>
</dbReference>
<dbReference type="AlphaFoldDB" id="A0A392T2S5"/>
<evidence type="ECO:0000313" key="1">
    <source>
        <dbReference type="EMBL" id="MCI55423.1"/>
    </source>
</evidence>
<organism evidence="1 2">
    <name type="scientific">Trifolium medium</name>
    <dbReference type="NCBI Taxonomy" id="97028"/>
    <lineage>
        <taxon>Eukaryota</taxon>
        <taxon>Viridiplantae</taxon>
        <taxon>Streptophyta</taxon>
        <taxon>Embryophyta</taxon>
        <taxon>Tracheophyta</taxon>
        <taxon>Spermatophyta</taxon>
        <taxon>Magnoliopsida</taxon>
        <taxon>eudicotyledons</taxon>
        <taxon>Gunneridae</taxon>
        <taxon>Pentapetalae</taxon>
        <taxon>rosids</taxon>
        <taxon>fabids</taxon>
        <taxon>Fabales</taxon>
        <taxon>Fabaceae</taxon>
        <taxon>Papilionoideae</taxon>
        <taxon>50 kb inversion clade</taxon>
        <taxon>NPAAA clade</taxon>
        <taxon>Hologalegina</taxon>
        <taxon>IRL clade</taxon>
        <taxon>Trifolieae</taxon>
        <taxon>Trifolium</taxon>
    </lineage>
</organism>
<reference evidence="1 2" key="1">
    <citation type="journal article" date="2018" name="Front. Plant Sci.">
        <title>Red Clover (Trifolium pratense) and Zigzag Clover (T. medium) - A Picture of Genomic Similarities and Differences.</title>
        <authorList>
            <person name="Dluhosova J."/>
            <person name="Istvanek J."/>
            <person name="Nedelnik J."/>
            <person name="Repkova J."/>
        </authorList>
    </citation>
    <scope>NUCLEOTIDE SEQUENCE [LARGE SCALE GENOMIC DNA]</scope>
    <source>
        <strain evidence="2">cv. 10/8</strain>
        <tissue evidence="1">Leaf</tissue>
    </source>
</reference>
<dbReference type="Proteomes" id="UP000265520">
    <property type="component" value="Unassembled WGS sequence"/>
</dbReference>
<feature type="non-terminal residue" evidence="1">
    <location>
        <position position="23"/>
    </location>
</feature>
<name>A0A392T2S5_9FABA</name>
<accession>A0A392T2S5</accession>
<comment type="caution">
    <text evidence="1">The sequence shown here is derived from an EMBL/GenBank/DDBJ whole genome shotgun (WGS) entry which is preliminary data.</text>
</comment>
<protein>
    <submittedName>
        <fullName evidence="1">Uncharacterized protein</fullName>
    </submittedName>
</protein>
<keyword evidence="2" id="KW-1185">Reference proteome</keyword>
<evidence type="ECO:0000313" key="2">
    <source>
        <dbReference type="Proteomes" id="UP000265520"/>
    </source>
</evidence>